<keyword evidence="3" id="KW-0479">Metal-binding</keyword>
<organism evidence="9 10">
    <name type="scientific">Coralloluteibacterium thermophilum</name>
    <dbReference type="NCBI Taxonomy" id="2707049"/>
    <lineage>
        <taxon>Bacteria</taxon>
        <taxon>Pseudomonadati</taxon>
        <taxon>Pseudomonadota</taxon>
        <taxon>Gammaproteobacteria</taxon>
        <taxon>Lysobacterales</taxon>
        <taxon>Lysobacteraceae</taxon>
        <taxon>Coralloluteibacterium</taxon>
    </lineage>
</organism>
<reference evidence="10" key="1">
    <citation type="journal article" date="2019" name="Int. J. Syst. Evol. Microbiol.">
        <title>The Global Catalogue of Microorganisms (GCM) 10K type strain sequencing project: providing services to taxonomists for standard genome sequencing and annotation.</title>
        <authorList>
            <consortium name="The Broad Institute Genomics Platform"/>
            <consortium name="The Broad Institute Genome Sequencing Center for Infectious Disease"/>
            <person name="Wu L."/>
            <person name="Ma J."/>
        </authorList>
    </citation>
    <scope>NUCLEOTIDE SEQUENCE [LARGE SCALE GENOMIC DNA]</scope>
    <source>
        <strain evidence="10">CGMCC 1.13574</strain>
    </source>
</reference>
<dbReference type="CDD" id="cd07328">
    <property type="entry name" value="M48_Ste24p_like"/>
    <property type="match status" value="1"/>
</dbReference>
<proteinExistence type="predicted"/>
<dbReference type="Pfam" id="PF01435">
    <property type="entry name" value="Peptidase_M48"/>
    <property type="match status" value="1"/>
</dbReference>
<dbReference type="GO" id="GO:0008237">
    <property type="term" value="F:metallopeptidase activity"/>
    <property type="evidence" value="ECO:0007669"/>
    <property type="project" value="UniProtKB-KW"/>
</dbReference>
<feature type="transmembrane region" description="Helical" evidence="7">
    <location>
        <begin position="43"/>
        <end position="67"/>
    </location>
</feature>
<keyword evidence="7" id="KW-0812">Transmembrane</keyword>
<dbReference type="InterPro" id="IPR001915">
    <property type="entry name" value="Peptidase_M48"/>
</dbReference>
<evidence type="ECO:0000256" key="5">
    <source>
        <dbReference type="ARBA" id="ARBA00022833"/>
    </source>
</evidence>
<evidence type="ECO:0000313" key="9">
    <source>
        <dbReference type="EMBL" id="MFC4726966.1"/>
    </source>
</evidence>
<accession>A0ABV9NGC7</accession>
<gene>
    <name evidence="9" type="ORF">ACFO3Q_02075</name>
</gene>
<sequence>MASLWAVAVLCLLMPVAYFASIGAIGWLEFAYYSRWAPAPGTIRGIGLLMAWIIPGFVGLVLVLFLLKPLFAPRPRPPRAVELDPVAEPELFEAVRALCAAIGVQAPVAIEISHEPNAWVRFDDGLGAFLAGRKRLAIGLPLVAGMDVRQFVGVLAHEFGHFAQGGGMRSASLVHRVNRWLESRAYEPDAWDERLARWGENSPLLPVSVAILVAQACLWLTRGLLRLLFHASLWISGRLSQEMEFDADRYEASVSGSAVFRESALRLRGLARACDEVADANHRAWREGRLVADLPAAAIARMSQWGPEVWDELALGLRNDEVTRYWASHPADQARIANAEALAAPGLVHDVRPAHVLFRDLPALSRRVTEHFYSELGLEVDRRNLIEVDALLGLNRIDPGLELSWRRWSNGMLGDVPLMSPRVAALAPYAGLGWQDCVDELRRMAPEAGGLWQRLARRRAERRDATLWIALIDLDVDFVLPDGRAPDPVELRTVHAAGAATDTPDARLATRILALFARRLQHATAAAGPAQAMRLRAGLDLLQALRDASPAVLDGQDEREALLRLQCGIPAENHALRAAAQERADARLARDLALLERLDAIVLDGGQHLGKRLRSRFGHLSAAAGNVWGQLEAMLPLEDVFLQVYRTELAALGALALDVETAQGIRPIRLVEFDRAPAAVPA</sequence>
<keyword evidence="6 9" id="KW-0482">Metalloprotease</keyword>
<evidence type="ECO:0000256" key="2">
    <source>
        <dbReference type="ARBA" id="ARBA00022670"/>
    </source>
</evidence>
<dbReference type="Proteomes" id="UP001595892">
    <property type="component" value="Unassembled WGS sequence"/>
</dbReference>
<dbReference type="Gene3D" id="3.30.2010.10">
    <property type="entry name" value="Metalloproteases ('zincins'), catalytic domain"/>
    <property type="match status" value="1"/>
</dbReference>
<keyword evidence="2" id="KW-0645">Protease</keyword>
<keyword evidence="7" id="KW-1133">Transmembrane helix</keyword>
<keyword evidence="10" id="KW-1185">Reference proteome</keyword>
<evidence type="ECO:0000256" key="7">
    <source>
        <dbReference type="SAM" id="Phobius"/>
    </source>
</evidence>
<keyword evidence="7" id="KW-0472">Membrane</keyword>
<evidence type="ECO:0000256" key="1">
    <source>
        <dbReference type="ARBA" id="ARBA00001947"/>
    </source>
</evidence>
<dbReference type="EMBL" id="JBHSGG010000002">
    <property type="protein sequence ID" value="MFC4726966.1"/>
    <property type="molecule type" value="Genomic_DNA"/>
</dbReference>
<dbReference type="EC" id="3.4.24.-" evidence="9"/>
<feature type="domain" description="Peptidase M48" evidence="8">
    <location>
        <begin position="109"/>
        <end position="341"/>
    </location>
</feature>
<comment type="caution">
    <text evidence="9">The sequence shown here is derived from an EMBL/GenBank/DDBJ whole genome shotgun (WGS) entry which is preliminary data.</text>
</comment>
<evidence type="ECO:0000259" key="8">
    <source>
        <dbReference type="Pfam" id="PF01435"/>
    </source>
</evidence>
<protein>
    <submittedName>
        <fullName evidence="9">M48 family metalloprotease</fullName>
        <ecNumber evidence="9">3.4.24.-</ecNumber>
    </submittedName>
</protein>
<keyword evidence="4 9" id="KW-0378">Hydrolase</keyword>
<evidence type="ECO:0000256" key="6">
    <source>
        <dbReference type="ARBA" id="ARBA00023049"/>
    </source>
</evidence>
<evidence type="ECO:0000256" key="3">
    <source>
        <dbReference type="ARBA" id="ARBA00022723"/>
    </source>
</evidence>
<evidence type="ECO:0000313" key="10">
    <source>
        <dbReference type="Proteomes" id="UP001595892"/>
    </source>
</evidence>
<dbReference type="RefSeq" id="WP_377002938.1">
    <property type="nucleotide sequence ID" value="NZ_JBHSGG010000002.1"/>
</dbReference>
<keyword evidence="5" id="KW-0862">Zinc</keyword>
<evidence type="ECO:0000256" key="4">
    <source>
        <dbReference type="ARBA" id="ARBA00022801"/>
    </source>
</evidence>
<name>A0ABV9NGC7_9GAMM</name>
<comment type="cofactor">
    <cofactor evidence="1">
        <name>Zn(2+)</name>
        <dbReference type="ChEBI" id="CHEBI:29105"/>
    </cofactor>
</comment>